<gene>
    <name evidence="1" type="ORF">EV644_107287</name>
</gene>
<keyword evidence="2" id="KW-1185">Reference proteome</keyword>
<accession>A0ABY2BJ59</accession>
<sequence length="34" mass="3920">MHSNGVWQTSMQQTQCLIWLLADLISTPRRPSYG</sequence>
<organism evidence="1 2">
    <name type="scientific">Kribbella orskensis</name>
    <dbReference type="NCBI Taxonomy" id="2512216"/>
    <lineage>
        <taxon>Bacteria</taxon>
        <taxon>Bacillati</taxon>
        <taxon>Actinomycetota</taxon>
        <taxon>Actinomycetes</taxon>
        <taxon>Propionibacteriales</taxon>
        <taxon>Kribbellaceae</taxon>
        <taxon>Kribbella</taxon>
    </lineage>
</organism>
<evidence type="ECO:0008006" key="3">
    <source>
        <dbReference type="Google" id="ProtNLM"/>
    </source>
</evidence>
<evidence type="ECO:0000313" key="2">
    <source>
        <dbReference type="Proteomes" id="UP000295818"/>
    </source>
</evidence>
<dbReference type="EMBL" id="SLWM01000007">
    <property type="protein sequence ID" value="TCO21962.1"/>
    <property type="molecule type" value="Genomic_DNA"/>
</dbReference>
<evidence type="ECO:0000313" key="1">
    <source>
        <dbReference type="EMBL" id="TCO21962.1"/>
    </source>
</evidence>
<reference evidence="1 2" key="1">
    <citation type="journal article" date="2015" name="Stand. Genomic Sci.">
        <title>Genomic Encyclopedia of Bacterial and Archaeal Type Strains, Phase III: the genomes of soil and plant-associated and newly described type strains.</title>
        <authorList>
            <person name="Whitman W.B."/>
            <person name="Woyke T."/>
            <person name="Klenk H.P."/>
            <person name="Zhou Y."/>
            <person name="Lilburn T.G."/>
            <person name="Beck B.J."/>
            <person name="De Vos P."/>
            <person name="Vandamme P."/>
            <person name="Eisen J.A."/>
            <person name="Garrity G."/>
            <person name="Hugenholtz P."/>
            <person name="Kyrpides N.C."/>
        </authorList>
    </citation>
    <scope>NUCLEOTIDE SEQUENCE [LARGE SCALE GENOMIC DNA]</scope>
    <source>
        <strain evidence="1 2">VKM Ac-2538</strain>
    </source>
</reference>
<dbReference type="Proteomes" id="UP000295818">
    <property type="component" value="Unassembled WGS sequence"/>
</dbReference>
<protein>
    <recommendedName>
        <fullName evidence="3">Transposase of IS4/5 family DUF4096</fullName>
    </recommendedName>
</protein>
<proteinExistence type="predicted"/>
<name>A0ABY2BJ59_9ACTN</name>
<comment type="caution">
    <text evidence="1">The sequence shown here is derived from an EMBL/GenBank/DDBJ whole genome shotgun (WGS) entry which is preliminary data.</text>
</comment>